<keyword evidence="5 10" id="KW-0812">Transmembrane</keyword>
<feature type="transmembrane region" description="Helical" evidence="10">
    <location>
        <begin position="221"/>
        <end position="241"/>
    </location>
</feature>
<comment type="subunit">
    <text evidence="10">The complex is composed of six subunits: RnfA, RnfB, RnfC, RnfD, RnfE and RnfG.</text>
</comment>
<dbReference type="GO" id="GO:0022900">
    <property type="term" value="P:electron transport chain"/>
    <property type="evidence" value="ECO:0007669"/>
    <property type="project" value="UniProtKB-UniRule"/>
</dbReference>
<dbReference type="NCBIfam" id="TIGR01946">
    <property type="entry name" value="rnfD"/>
    <property type="match status" value="1"/>
</dbReference>
<evidence type="ECO:0000313" key="12">
    <source>
        <dbReference type="EMBL" id="SBV93859.1"/>
    </source>
</evidence>
<dbReference type="InterPro" id="IPR004338">
    <property type="entry name" value="NqrB/RnfD"/>
</dbReference>
<evidence type="ECO:0000256" key="8">
    <source>
        <dbReference type="ARBA" id="ARBA00022989"/>
    </source>
</evidence>
<organism evidence="12">
    <name type="scientific">uncultured Eubacteriales bacterium</name>
    <dbReference type="NCBI Taxonomy" id="172733"/>
    <lineage>
        <taxon>Bacteria</taxon>
        <taxon>Bacillati</taxon>
        <taxon>Bacillota</taxon>
        <taxon>Clostridia</taxon>
        <taxon>Eubacteriales</taxon>
        <taxon>environmental samples</taxon>
    </lineage>
</organism>
<dbReference type="GO" id="GO:0055085">
    <property type="term" value="P:transmembrane transport"/>
    <property type="evidence" value="ECO:0007669"/>
    <property type="project" value="InterPro"/>
</dbReference>
<evidence type="ECO:0000256" key="5">
    <source>
        <dbReference type="ARBA" id="ARBA00022692"/>
    </source>
</evidence>
<feature type="transmembrane region" description="Helical" evidence="10">
    <location>
        <begin position="247"/>
        <end position="266"/>
    </location>
</feature>
<evidence type="ECO:0000256" key="7">
    <source>
        <dbReference type="ARBA" id="ARBA00022982"/>
    </source>
</evidence>
<proteinExistence type="inferred from homology"/>
<name>A0A212J327_9FIRM</name>
<comment type="similarity">
    <text evidence="10">Belongs to the NqrB/RnfD family.</text>
</comment>
<accession>A0A212J327</accession>
<feature type="transmembrane region" description="Helical" evidence="10">
    <location>
        <begin position="56"/>
        <end position="75"/>
    </location>
</feature>
<dbReference type="HAMAP" id="MF_00462">
    <property type="entry name" value="RsxD_RnfD"/>
    <property type="match status" value="1"/>
</dbReference>
<dbReference type="PANTHER" id="PTHR30578">
    <property type="entry name" value="ELECTRON TRANSPORT COMPLEX PROTEIN RNFD"/>
    <property type="match status" value="1"/>
</dbReference>
<evidence type="ECO:0000256" key="4">
    <source>
        <dbReference type="ARBA" id="ARBA00022643"/>
    </source>
</evidence>
<feature type="region of interest" description="Disordered" evidence="11">
    <location>
        <begin position="1"/>
        <end position="22"/>
    </location>
</feature>
<gene>
    <name evidence="10" type="primary">rnfD</name>
    <name evidence="12" type="ORF">KL86CLO1_10435</name>
</gene>
<keyword evidence="7 10" id="KW-0249">Electron transport</keyword>
<dbReference type="EC" id="7.-.-.-" evidence="10"/>
<dbReference type="AlphaFoldDB" id="A0A212J327"/>
<comment type="cofactor">
    <cofactor evidence="10">
        <name>FMN</name>
        <dbReference type="ChEBI" id="CHEBI:58210"/>
    </cofactor>
</comment>
<feature type="transmembrane region" description="Helical" evidence="10">
    <location>
        <begin position="30"/>
        <end position="50"/>
    </location>
</feature>
<reference evidence="12" key="1">
    <citation type="submission" date="2016-04" db="EMBL/GenBank/DDBJ databases">
        <authorList>
            <person name="Evans L.H."/>
            <person name="Alamgir A."/>
            <person name="Owens N."/>
            <person name="Weber N.D."/>
            <person name="Virtaneva K."/>
            <person name="Barbian K."/>
            <person name="Babar A."/>
            <person name="Rosenke K."/>
        </authorList>
    </citation>
    <scope>NUCLEOTIDE SEQUENCE</scope>
    <source>
        <strain evidence="12">86</strain>
    </source>
</reference>
<dbReference type="EMBL" id="FLUN01000001">
    <property type="protein sequence ID" value="SBV93859.1"/>
    <property type="molecule type" value="Genomic_DNA"/>
</dbReference>
<evidence type="ECO:0000256" key="10">
    <source>
        <dbReference type="HAMAP-Rule" id="MF_00462"/>
    </source>
</evidence>
<evidence type="ECO:0000256" key="6">
    <source>
        <dbReference type="ARBA" id="ARBA00022967"/>
    </source>
</evidence>
<comment type="function">
    <text evidence="10">Part of a membrane-bound complex that couples electron transfer with translocation of ions across the membrane.</text>
</comment>
<protein>
    <recommendedName>
        <fullName evidence="10">Ion-translocating oxidoreductase complex subunit D</fullName>
        <ecNumber evidence="10">7.-.-.-</ecNumber>
    </recommendedName>
    <alternativeName>
        <fullName evidence="10">Rnf electron transport complex subunit D</fullName>
    </alternativeName>
</protein>
<feature type="transmembrane region" description="Helical" evidence="10">
    <location>
        <begin position="134"/>
        <end position="153"/>
    </location>
</feature>
<sequence>MAESSERRRESGFHQGSAPHMAGRESTRGYMLDVLVALAPSLLLSGLYLFGYRAFLVAGVSVAGCLAFECLYCLLTKKPQTIGDGSAVITGILLAFCLPVTVPLGAVLVGDFFAIIVVKSLFGGLGKNFMNPALAGRVFLFSFPIAVTAFSAVRDWSGWQAGVDAVSAATPLEALRVGTLPDFSLLELFTGVRGGSLGEASAALLLLGGVYLVLRGVIQPRIPLAFLGTVAVLTYLFPPAGLAAADWMLYQLLSGGLVLGAVFMAPDPVTSPVTGTGQVLYGIGCGVLTVFLRYYGAYPEGVAFAILIMNACAWGLDRLIPRRGFGQTWRERWGR</sequence>
<keyword evidence="10" id="KW-1003">Cell membrane</keyword>
<keyword evidence="8 10" id="KW-1133">Transmembrane helix</keyword>
<dbReference type="InterPro" id="IPR011303">
    <property type="entry name" value="RnfD_bac"/>
</dbReference>
<keyword evidence="3 10" id="KW-0285">Flavoprotein</keyword>
<evidence type="ECO:0000256" key="2">
    <source>
        <dbReference type="ARBA" id="ARBA00022553"/>
    </source>
</evidence>
<feature type="transmembrane region" description="Helical" evidence="10">
    <location>
        <begin position="302"/>
        <end position="320"/>
    </location>
</feature>
<feature type="transmembrane region" description="Helical" evidence="10">
    <location>
        <begin position="82"/>
        <end position="98"/>
    </location>
</feature>
<keyword evidence="2 10" id="KW-0597">Phosphoprotein</keyword>
<evidence type="ECO:0000256" key="11">
    <source>
        <dbReference type="SAM" id="MobiDB-lite"/>
    </source>
</evidence>
<keyword evidence="4 10" id="KW-0288">FMN</keyword>
<keyword evidence="6 10" id="KW-1278">Translocase</keyword>
<dbReference type="Pfam" id="PF03116">
    <property type="entry name" value="NQR2_RnfD_RnfE"/>
    <property type="match status" value="1"/>
</dbReference>
<keyword evidence="9 10" id="KW-0472">Membrane</keyword>
<feature type="compositionally biased region" description="Basic and acidic residues" evidence="11">
    <location>
        <begin position="1"/>
        <end position="12"/>
    </location>
</feature>
<keyword evidence="1 10" id="KW-0813">Transport</keyword>
<comment type="subcellular location">
    <subcellularLocation>
        <location evidence="10">Cell membrane</location>
        <topology evidence="10">Multi-pass membrane protein</topology>
    </subcellularLocation>
</comment>
<evidence type="ECO:0000256" key="1">
    <source>
        <dbReference type="ARBA" id="ARBA00022448"/>
    </source>
</evidence>
<evidence type="ECO:0000256" key="9">
    <source>
        <dbReference type="ARBA" id="ARBA00023136"/>
    </source>
</evidence>
<evidence type="ECO:0000256" key="3">
    <source>
        <dbReference type="ARBA" id="ARBA00022630"/>
    </source>
</evidence>
<dbReference type="GO" id="GO:0005886">
    <property type="term" value="C:plasma membrane"/>
    <property type="evidence" value="ECO:0007669"/>
    <property type="project" value="UniProtKB-SubCell"/>
</dbReference>
<feature type="transmembrane region" description="Helical" evidence="10">
    <location>
        <begin position="194"/>
        <end position="214"/>
    </location>
</feature>
<feature type="modified residue" description="FMN phosphoryl threonine" evidence="10">
    <location>
        <position position="170"/>
    </location>
</feature>
<dbReference type="PANTHER" id="PTHR30578:SF0">
    <property type="entry name" value="ION-TRANSLOCATING OXIDOREDUCTASE COMPLEX SUBUNIT D"/>
    <property type="match status" value="1"/>
</dbReference>